<protein>
    <submittedName>
        <fullName evidence="2">Glycine reductase</fullName>
    </submittedName>
</protein>
<dbReference type="Proteomes" id="UP000193355">
    <property type="component" value="Unassembled WGS sequence"/>
</dbReference>
<accession>A0A1X7JG39</accession>
<proteinExistence type="predicted"/>
<dbReference type="Pfam" id="PF07355">
    <property type="entry name" value="GRDB"/>
    <property type="match status" value="1"/>
</dbReference>
<dbReference type="GO" id="GO:0050485">
    <property type="term" value="F:oxidoreductase activity, acting on X-H and Y-H to form an X-Y bond, with a disulfide as acceptor"/>
    <property type="evidence" value="ECO:0007669"/>
    <property type="project" value="InterPro"/>
</dbReference>
<sequence>MTKKAIHYINQFFGQVGGEEAADSKPIFHSELVGCSNMLNQMMPDVEVTHTIVCGDNYVTNHTDAALEEILGWLEKQEFDVFFAGPAFMAGRYGVGCGLVCKAVKERFDVPVITSMNEENPGVEQFKTEAYVFQGGRKATFMKDDMGKMAAFAQKIVKGEELKPAAEEGYFPRGVRFEIPHPEGTMAADRVIDMLVKKLKGESFQSELVIPKMDKIPPAPAVKDLSKMKIALVSSSGVVPVENPDRIQSASATKWGKYNISELDKLPEGVFKTIHAGFDPAAMCAVPDRGIPVDAMRFWEKEGKFGKLHDYFYVTVGTGTTQAYAAKFGKEIAADLKEAGVDAVVLTST</sequence>
<dbReference type="NCBIfam" id="TIGR01918">
    <property type="entry name" value="various_sel_PB"/>
    <property type="match status" value="1"/>
</dbReference>
<dbReference type="InterPro" id="IPR010187">
    <property type="entry name" value="Various_sel_PB"/>
</dbReference>
<evidence type="ECO:0000313" key="3">
    <source>
        <dbReference type="Proteomes" id="UP000193355"/>
    </source>
</evidence>
<reference evidence="3" key="1">
    <citation type="submission" date="2017-04" db="EMBL/GenBank/DDBJ databases">
        <authorList>
            <person name="Varghese N."/>
            <person name="Submissions S."/>
        </authorList>
    </citation>
    <scope>NUCLEOTIDE SEQUENCE [LARGE SCALE GENOMIC DNA]</scope>
    <source>
        <strain evidence="3">USBA 82</strain>
    </source>
</reference>
<name>A0A1X7JG39_9BACT</name>
<keyword evidence="1" id="KW-0560">Oxidoreductase</keyword>
<gene>
    <name evidence="2" type="ORF">SAMN06275492_1127</name>
</gene>
<evidence type="ECO:0000313" key="2">
    <source>
        <dbReference type="EMBL" id="SMG26969.1"/>
    </source>
</evidence>
<keyword evidence="3" id="KW-1185">Reference proteome</keyword>
<dbReference type="EMBL" id="FXBB01000012">
    <property type="protein sequence ID" value="SMG26969.1"/>
    <property type="molecule type" value="Genomic_DNA"/>
</dbReference>
<dbReference type="AlphaFoldDB" id="A0A1X7JG39"/>
<organism evidence="2 3">
    <name type="scientific">Dethiosulfovibrio salsuginis</name>
    <dbReference type="NCBI Taxonomy" id="561720"/>
    <lineage>
        <taxon>Bacteria</taxon>
        <taxon>Thermotogati</taxon>
        <taxon>Synergistota</taxon>
        <taxon>Synergistia</taxon>
        <taxon>Synergistales</taxon>
        <taxon>Dethiosulfovibrionaceae</taxon>
        <taxon>Dethiosulfovibrio</taxon>
    </lineage>
</organism>
<dbReference type="STRING" id="561720.SAMN06275492_1127"/>
<evidence type="ECO:0000256" key="1">
    <source>
        <dbReference type="ARBA" id="ARBA00023002"/>
    </source>
</evidence>